<dbReference type="RefSeq" id="WP_161820619.1">
    <property type="nucleotide sequence ID" value="NZ_LSRS01000001.1"/>
</dbReference>
<evidence type="ECO:0000313" key="3">
    <source>
        <dbReference type="EMBL" id="KAF1086462.1"/>
    </source>
</evidence>
<evidence type="ECO:0000313" key="4">
    <source>
        <dbReference type="Proteomes" id="UP000798488"/>
    </source>
</evidence>
<dbReference type="EMBL" id="LSRS01000001">
    <property type="protein sequence ID" value="KAF1086462.1"/>
    <property type="molecule type" value="Genomic_DNA"/>
</dbReference>
<dbReference type="AlphaFoldDB" id="A0A9D2WRT9"/>
<dbReference type="InterPro" id="IPR045865">
    <property type="entry name" value="ACT-like_dom_sf"/>
</dbReference>
<dbReference type="InterPro" id="IPR008310">
    <property type="entry name" value="UPF0735_ACT_dom-cont"/>
</dbReference>
<comment type="caution">
    <text evidence="3">The sequence shown here is derived from an EMBL/GenBank/DDBJ whole genome shotgun (WGS) entry which is preliminary data.</text>
</comment>
<feature type="domain" description="ACT" evidence="2">
    <location>
        <begin position="72"/>
        <end position="147"/>
    </location>
</feature>
<dbReference type="Gene3D" id="3.30.70.260">
    <property type="match status" value="1"/>
</dbReference>
<dbReference type="HAMAP" id="MF_00707">
    <property type="entry name" value="UPF0735"/>
    <property type="match status" value="1"/>
</dbReference>
<reference evidence="3" key="1">
    <citation type="submission" date="2016-02" db="EMBL/GenBank/DDBJ databases">
        <title>Draft Genome Sequence of Sporotomaculum syntrophicum Strain FB, a Syntrophic Benzoate Degrader.</title>
        <authorList>
            <person name="Nobu M.K."/>
            <person name="Narihiro T."/>
            <person name="Qiu Y.-L."/>
            <person name="Ohashi A."/>
            <person name="Liu W.-T."/>
            <person name="Yuji S."/>
        </authorList>
    </citation>
    <scope>NUCLEOTIDE SEQUENCE</scope>
    <source>
        <strain evidence="3">FB</strain>
    </source>
</reference>
<dbReference type="PIRSF" id="PIRSF025624">
    <property type="entry name" value="ACT_PheB"/>
    <property type="match status" value="1"/>
</dbReference>
<dbReference type="CDD" id="cd04888">
    <property type="entry name" value="ACT_PheB-BS"/>
    <property type="match status" value="1"/>
</dbReference>
<evidence type="ECO:0000256" key="1">
    <source>
        <dbReference type="HAMAP-Rule" id="MF_00707"/>
    </source>
</evidence>
<sequence length="147" mass="16340">MAGQEPRFFLVQEDILPEAFYKTVQAKELLMNGEAATVNEAVERVQLSRSAFYKYKDKVYPFVRWNRDKTIILEMLLEHRSGVLSAVLNSIAAVGGNIVTINQNIPQQGIAIATVTIETANLNCDVENMLKLLRYTPGVKAAKLLGA</sequence>
<comment type="similarity">
    <text evidence="1">Belongs to the UPF0735 family.</text>
</comment>
<keyword evidence="4" id="KW-1185">Reference proteome</keyword>
<accession>A0A9D2WRT9</accession>
<dbReference type="InterPro" id="IPR002912">
    <property type="entry name" value="ACT_dom"/>
</dbReference>
<organism evidence="3 4">
    <name type="scientific">Sporotomaculum syntrophicum</name>
    <dbReference type="NCBI Taxonomy" id="182264"/>
    <lineage>
        <taxon>Bacteria</taxon>
        <taxon>Bacillati</taxon>
        <taxon>Bacillota</taxon>
        <taxon>Clostridia</taxon>
        <taxon>Eubacteriales</taxon>
        <taxon>Desulfallaceae</taxon>
        <taxon>Sporotomaculum</taxon>
    </lineage>
</organism>
<protein>
    <recommendedName>
        <fullName evidence="1">UPF0735 ACT domain-containing protein SPSYN_00181</fullName>
    </recommendedName>
</protein>
<evidence type="ECO:0000259" key="2">
    <source>
        <dbReference type="PROSITE" id="PS51671"/>
    </source>
</evidence>
<dbReference type="SUPFAM" id="SSF55021">
    <property type="entry name" value="ACT-like"/>
    <property type="match status" value="1"/>
</dbReference>
<dbReference type="NCBIfam" id="NF003361">
    <property type="entry name" value="PRK04435.1"/>
    <property type="match status" value="1"/>
</dbReference>
<dbReference type="OrthoDB" id="9788773at2"/>
<dbReference type="Proteomes" id="UP000798488">
    <property type="component" value="Unassembled WGS sequence"/>
</dbReference>
<proteinExistence type="inferred from homology"/>
<name>A0A9D2WRT9_9FIRM</name>
<dbReference type="PROSITE" id="PS51671">
    <property type="entry name" value="ACT"/>
    <property type="match status" value="1"/>
</dbReference>
<gene>
    <name evidence="3" type="ORF">SPSYN_00181</name>
</gene>